<gene>
    <name evidence="7" type="ORF">SAMN06295879_3112</name>
</gene>
<evidence type="ECO:0000256" key="5">
    <source>
        <dbReference type="RuleBase" id="RU361277"/>
    </source>
</evidence>
<reference evidence="8" key="1">
    <citation type="submission" date="2017-02" db="EMBL/GenBank/DDBJ databases">
        <authorList>
            <person name="Varghese N."/>
            <person name="Submissions S."/>
        </authorList>
    </citation>
    <scope>NUCLEOTIDE SEQUENCE [LARGE SCALE GENOMIC DNA]</scope>
    <source>
        <strain evidence="8">VKM Ac-2052</strain>
    </source>
</reference>
<dbReference type="Pfam" id="PF08240">
    <property type="entry name" value="ADH_N"/>
    <property type="match status" value="1"/>
</dbReference>
<sequence>MRAVVFTEFGGLPELRDVPDPIPSADGVVVRVETTGVCRSDAHGWLGHDDGIALPHVPGHELVGRIAAVGPEVTKFRVGERVTVPFVSACGRCPECADGNGQVCRNQTQPGFTHWGSFAELVALHNADVNLIRVPDELDSGAAALLGCRFATAYRGLVHRARLRRGERLLVVGCGGVGLSAAMIGVALGAEVIAVDIDPVALDRASSLGVAHTIDSSGLSESEILDAVASVAPAGVQVSVEALGRQATMRLSVLALAPTGRQVQIGLFSDEPAVPIPTIIAKELSLHGSHGMPASDYPALLDLVLSGALNPARLIEHRISLSDAPGVLQAIAAGDRSSGVTVIDVE</sequence>
<evidence type="ECO:0000256" key="2">
    <source>
        <dbReference type="ARBA" id="ARBA00022723"/>
    </source>
</evidence>
<dbReference type="GO" id="GO:0016491">
    <property type="term" value="F:oxidoreductase activity"/>
    <property type="evidence" value="ECO:0007669"/>
    <property type="project" value="UniProtKB-KW"/>
</dbReference>
<dbReference type="SUPFAM" id="SSF50129">
    <property type="entry name" value="GroES-like"/>
    <property type="match status" value="1"/>
</dbReference>
<dbReference type="PROSITE" id="PS00059">
    <property type="entry name" value="ADH_ZINC"/>
    <property type="match status" value="1"/>
</dbReference>
<accession>A0A1T4YGU0</accession>
<evidence type="ECO:0000256" key="3">
    <source>
        <dbReference type="ARBA" id="ARBA00022833"/>
    </source>
</evidence>
<dbReference type="Pfam" id="PF00107">
    <property type="entry name" value="ADH_zinc_N"/>
    <property type="match status" value="1"/>
</dbReference>
<dbReference type="InterPro" id="IPR013149">
    <property type="entry name" value="ADH-like_C"/>
</dbReference>
<comment type="cofactor">
    <cofactor evidence="1 5">
        <name>Zn(2+)</name>
        <dbReference type="ChEBI" id="CHEBI:29105"/>
    </cofactor>
</comment>
<dbReference type="GO" id="GO:0008270">
    <property type="term" value="F:zinc ion binding"/>
    <property type="evidence" value="ECO:0007669"/>
    <property type="project" value="InterPro"/>
</dbReference>
<keyword evidence="4" id="KW-0560">Oxidoreductase</keyword>
<evidence type="ECO:0000313" key="7">
    <source>
        <dbReference type="EMBL" id="SKB00903.1"/>
    </source>
</evidence>
<dbReference type="PANTHER" id="PTHR43401">
    <property type="entry name" value="L-THREONINE 3-DEHYDROGENASE"/>
    <property type="match status" value="1"/>
</dbReference>
<dbReference type="InterPro" id="IPR036291">
    <property type="entry name" value="NAD(P)-bd_dom_sf"/>
</dbReference>
<evidence type="ECO:0000259" key="6">
    <source>
        <dbReference type="SMART" id="SM00829"/>
    </source>
</evidence>
<dbReference type="InterPro" id="IPR013154">
    <property type="entry name" value="ADH-like_N"/>
</dbReference>
<dbReference type="Proteomes" id="UP000189735">
    <property type="component" value="Unassembled WGS sequence"/>
</dbReference>
<dbReference type="SUPFAM" id="SSF51735">
    <property type="entry name" value="NAD(P)-binding Rossmann-fold domains"/>
    <property type="match status" value="1"/>
</dbReference>
<dbReference type="Gene3D" id="3.90.180.10">
    <property type="entry name" value="Medium-chain alcohol dehydrogenases, catalytic domain"/>
    <property type="match status" value="1"/>
</dbReference>
<dbReference type="AlphaFoldDB" id="A0A1T4YGU0"/>
<keyword evidence="2 5" id="KW-0479">Metal-binding</keyword>
<dbReference type="InterPro" id="IPR050129">
    <property type="entry name" value="Zn_alcohol_dh"/>
</dbReference>
<organism evidence="7 8">
    <name type="scientific">Agreia bicolorata</name>
    <dbReference type="NCBI Taxonomy" id="110935"/>
    <lineage>
        <taxon>Bacteria</taxon>
        <taxon>Bacillati</taxon>
        <taxon>Actinomycetota</taxon>
        <taxon>Actinomycetes</taxon>
        <taxon>Micrococcales</taxon>
        <taxon>Microbacteriaceae</taxon>
        <taxon>Agreia</taxon>
    </lineage>
</organism>
<comment type="similarity">
    <text evidence="5">Belongs to the zinc-containing alcohol dehydrogenase family.</text>
</comment>
<dbReference type="SMART" id="SM00829">
    <property type="entry name" value="PKS_ER"/>
    <property type="match status" value="1"/>
</dbReference>
<dbReference type="InterPro" id="IPR002328">
    <property type="entry name" value="ADH_Zn_CS"/>
</dbReference>
<evidence type="ECO:0000256" key="1">
    <source>
        <dbReference type="ARBA" id="ARBA00001947"/>
    </source>
</evidence>
<dbReference type="RefSeq" id="WP_078715166.1">
    <property type="nucleotide sequence ID" value="NZ_FUYG01000009.1"/>
</dbReference>
<name>A0A1T4YGU0_9MICO</name>
<evidence type="ECO:0000313" key="8">
    <source>
        <dbReference type="Proteomes" id="UP000189735"/>
    </source>
</evidence>
<proteinExistence type="inferred from homology"/>
<dbReference type="InterPro" id="IPR020843">
    <property type="entry name" value="ER"/>
</dbReference>
<feature type="domain" description="Enoyl reductase (ER)" evidence="6">
    <location>
        <begin position="11"/>
        <end position="343"/>
    </location>
</feature>
<keyword evidence="3 5" id="KW-0862">Zinc</keyword>
<dbReference type="EMBL" id="FUYG01000009">
    <property type="protein sequence ID" value="SKB00903.1"/>
    <property type="molecule type" value="Genomic_DNA"/>
</dbReference>
<protein>
    <submittedName>
        <fullName evidence="7">Alcohol dehydrogenase</fullName>
    </submittedName>
</protein>
<dbReference type="CDD" id="cd08260">
    <property type="entry name" value="Zn_ADH6"/>
    <property type="match status" value="1"/>
</dbReference>
<dbReference type="PANTHER" id="PTHR43401:SF5">
    <property type="entry name" value="ALCOHOL DEHYDROGENASE-RELATED"/>
    <property type="match status" value="1"/>
</dbReference>
<evidence type="ECO:0000256" key="4">
    <source>
        <dbReference type="ARBA" id="ARBA00023002"/>
    </source>
</evidence>
<dbReference type="InterPro" id="IPR011032">
    <property type="entry name" value="GroES-like_sf"/>
</dbReference>